<dbReference type="Proteomes" id="UP001431209">
    <property type="component" value="Unassembled WGS sequence"/>
</dbReference>
<sequence length="122" mass="14366">MVKEQIVKSYNWRDRTSNPINRAKRSVKDSGVSEKNIISKQTRRRKNVNYKDLLTIAPGSRLKKDVSSNNRKELRQKNYSVYQEKKMEKNIQRKQKQNFSKANEQPISDESSQDPESSQDSF</sequence>
<gene>
    <name evidence="2" type="ORF">AKO1_001984</name>
</gene>
<evidence type="ECO:0000256" key="1">
    <source>
        <dbReference type="SAM" id="MobiDB-lite"/>
    </source>
</evidence>
<dbReference type="EMBL" id="JAOPGA020001228">
    <property type="protein sequence ID" value="KAL0486383.1"/>
    <property type="molecule type" value="Genomic_DNA"/>
</dbReference>
<evidence type="ECO:0000313" key="2">
    <source>
        <dbReference type="EMBL" id="KAL0486383.1"/>
    </source>
</evidence>
<feature type="compositionally biased region" description="Low complexity" evidence="1">
    <location>
        <begin position="108"/>
        <end position="122"/>
    </location>
</feature>
<feature type="region of interest" description="Disordered" evidence="1">
    <location>
        <begin position="16"/>
        <end position="45"/>
    </location>
</feature>
<feature type="compositionally biased region" description="Polar residues" evidence="1">
    <location>
        <begin position="97"/>
        <end position="106"/>
    </location>
</feature>
<feature type="compositionally biased region" description="Basic and acidic residues" evidence="1">
    <location>
        <begin position="62"/>
        <end position="76"/>
    </location>
</feature>
<name>A0AAW2ZBK0_9EUKA</name>
<protein>
    <submittedName>
        <fullName evidence="2">Uncharacterized protein</fullName>
    </submittedName>
</protein>
<proteinExistence type="predicted"/>
<organism evidence="2 3">
    <name type="scientific">Acrasis kona</name>
    <dbReference type="NCBI Taxonomy" id="1008807"/>
    <lineage>
        <taxon>Eukaryota</taxon>
        <taxon>Discoba</taxon>
        <taxon>Heterolobosea</taxon>
        <taxon>Tetramitia</taxon>
        <taxon>Eutetramitia</taxon>
        <taxon>Acrasidae</taxon>
        <taxon>Acrasis</taxon>
    </lineage>
</organism>
<dbReference type="AlphaFoldDB" id="A0AAW2ZBK0"/>
<feature type="region of interest" description="Disordered" evidence="1">
    <location>
        <begin position="61"/>
        <end position="122"/>
    </location>
</feature>
<reference evidence="2 3" key="1">
    <citation type="submission" date="2024-03" db="EMBL/GenBank/DDBJ databases">
        <title>The Acrasis kona genome and developmental transcriptomes reveal deep origins of eukaryotic multicellular pathways.</title>
        <authorList>
            <person name="Sheikh S."/>
            <person name="Fu C.-J."/>
            <person name="Brown M.W."/>
            <person name="Baldauf S.L."/>
        </authorList>
    </citation>
    <scope>NUCLEOTIDE SEQUENCE [LARGE SCALE GENOMIC DNA]</scope>
    <source>
        <strain evidence="2 3">ATCC MYA-3509</strain>
    </source>
</reference>
<comment type="caution">
    <text evidence="2">The sequence shown here is derived from an EMBL/GenBank/DDBJ whole genome shotgun (WGS) entry which is preliminary data.</text>
</comment>
<evidence type="ECO:0000313" key="3">
    <source>
        <dbReference type="Proteomes" id="UP001431209"/>
    </source>
</evidence>
<keyword evidence="3" id="KW-1185">Reference proteome</keyword>
<accession>A0AAW2ZBK0</accession>